<proteinExistence type="predicted"/>
<evidence type="ECO:0000256" key="6">
    <source>
        <dbReference type="ARBA" id="ARBA00023242"/>
    </source>
</evidence>
<keyword evidence="4" id="KW-0238">DNA-binding</keyword>
<keyword evidence="2" id="KW-0479">Metal-binding</keyword>
<keyword evidence="6" id="KW-0539">Nucleus</keyword>
<dbReference type="GO" id="GO:0008270">
    <property type="term" value="F:zinc ion binding"/>
    <property type="evidence" value="ECO:0007669"/>
    <property type="project" value="InterPro"/>
</dbReference>
<evidence type="ECO:0000256" key="4">
    <source>
        <dbReference type="ARBA" id="ARBA00023125"/>
    </source>
</evidence>
<dbReference type="PROSITE" id="PS00463">
    <property type="entry name" value="ZN2_CY6_FUNGAL_1"/>
    <property type="match status" value="1"/>
</dbReference>
<evidence type="ECO:0000256" key="7">
    <source>
        <dbReference type="SAM" id="MobiDB-lite"/>
    </source>
</evidence>
<evidence type="ECO:0000256" key="1">
    <source>
        <dbReference type="ARBA" id="ARBA00004123"/>
    </source>
</evidence>
<protein>
    <submittedName>
        <fullName evidence="9">Fungal-specific transcription factor domain-containing protein</fullName>
    </submittedName>
</protein>
<accession>A0A5N6J5K5</accession>
<evidence type="ECO:0000259" key="8">
    <source>
        <dbReference type="PROSITE" id="PS50048"/>
    </source>
</evidence>
<dbReference type="Pfam" id="PF04082">
    <property type="entry name" value="Fungal_trans"/>
    <property type="match status" value="1"/>
</dbReference>
<dbReference type="GO" id="GO:0005634">
    <property type="term" value="C:nucleus"/>
    <property type="evidence" value="ECO:0007669"/>
    <property type="project" value="UniProtKB-SubCell"/>
</dbReference>
<gene>
    <name evidence="9" type="ORF">BDV30DRAFT_238186</name>
</gene>
<keyword evidence="3" id="KW-0805">Transcription regulation</keyword>
<keyword evidence="5" id="KW-0804">Transcription</keyword>
<dbReference type="InterPro" id="IPR050815">
    <property type="entry name" value="TF_fung"/>
</dbReference>
<feature type="domain" description="Zn(2)-C6 fungal-type" evidence="8">
    <location>
        <begin position="15"/>
        <end position="45"/>
    </location>
</feature>
<dbReference type="EMBL" id="ML732792">
    <property type="protein sequence ID" value="KAB8273938.1"/>
    <property type="molecule type" value="Genomic_DNA"/>
</dbReference>
<evidence type="ECO:0000256" key="2">
    <source>
        <dbReference type="ARBA" id="ARBA00022723"/>
    </source>
</evidence>
<dbReference type="PANTHER" id="PTHR47338">
    <property type="entry name" value="ZN(II)2CYS6 TRANSCRIPTION FACTOR (EUROFUNG)-RELATED"/>
    <property type="match status" value="1"/>
</dbReference>
<evidence type="ECO:0000256" key="3">
    <source>
        <dbReference type="ARBA" id="ARBA00023015"/>
    </source>
</evidence>
<dbReference type="GO" id="GO:0000981">
    <property type="term" value="F:DNA-binding transcription factor activity, RNA polymerase II-specific"/>
    <property type="evidence" value="ECO:0007669"/>
    <property type="project" value="InterPro"/>
</dbReference>
<dbReference type="PROSITE" id="PS50048">
    <property type="entry name" value="ZN2_CY6_FUNGAL_2"/>
    <property type="match status" value="1"/>
</dbReference>
<keyword evidence="10" id="KW-1185">Reference proteome</keyword>
<name>A0A5N6J5K5_9EURO</name>
<dbReference type="GO" id="GO:0003677">
    <property type="term" value="F:DNA binding"/>
    <property type="evidence" value="ECO:0007669"/>
    <property type="project" value="UniProtKB-KW"/>
</dbReference>
<dbReference type="GO" id="GO:0006351">
    <property type="term" value="P:DNA-templated transcription"/>
    <property type="evidence" value="ECO:0007669"/>
    <property type="project" value="InterPro"/>
</dbReference>
<feature type="region of interest" description="Disordered" evidence="7">
    <location>
        <begin position="91"/>
        <end position="136"/>
    </location>
</feature>
<dbReference type="Proteomes" id="UP000326289">
    <property type="component" value="Unassembled WGS sequence"/>
</dbReference>
<sequence length="551" mass="62628">MVTTQSISRQRPGSACEECRRRKVRCDRRRPQCQVCFETGIDCKISTTRLPRGPRKGQLRTLRTRIAALERCLADQHPGINQQMAGLFDGSGVECDSEEDPLRDRATLPKQVPEICSDDQQGGGSPRSPDPQTRPCGLVSDLMRADLDQLYFDRVHPSAPILQRWRYQVWAKQPRKSEAQVCLQYAMWTVAASLSAHFQSLRDTLYHETRRMLDAIDLRSPISGILAVEQAQAWVLVAIYEYMQLSPQQAWMSAGRCCRLVLGMRLYEIDDPNSPVTMAREHEPNLVDWAGLEEQRRTFWMAYSLDRFISFHNALPYTLNEELIATRLPTSEEDFQAGHPAATQFLPEVMAGYSSSDSSNVQSSFSQCVILATLCGRALSHKQKSAMEQINGELGDGLWTRHQWLHEMLTYRIQVLSALAQVDPMLIFARIVAETLVLFLHGVLESITWKTGEHLLGIFEYERLCVMAAHEVVNLVKLQAQLGYFKVHPLTPIPIMMCTEFFTAHPYLDGSFDIMLQELLECLQDLDHVKNPSQSPRISVSDLDRCRIMGL</sequence>
<dbReference type="Gene3D" id="4.10.240.10">
    <property type="entry name" value="Zn(2)-C6 fungal-type DNA-binding domain"/>
    <property type="match status" value="1"/>
</dbReference>
<dbReference type="SMART" id="SM00906">
    <property type="entry name" value="Fungal_trans"/>
    <property type="match status" value="1"/>
</dbReference>
<reference evidence="9 10" key="1">
    <citation type="submission" date="2019-04" db="EMBL/GenBank/DDBJ databases">
        <title>Fungal friends and foes A comparative genomics study of 23 Aspergillus species from section Flavi.</title>
        <authorList>
            <consortium name="DOE Joint Genome Institute"/>
            <person name="Kjaerbolling I."/>
            <person name="Vesth T.C."/>
            <person name="Frisvad J.C."/>
            <person name="Nybo J.L."/>
            <person name="Theobald S."/>
            <person name="Kildgaard S."/>
            <person name="Petersen T.I."/>
            <person name="Kuo A."/>
            <person name="Sato A."/>
            <person name="Lyhne E.K."/>
            <person name="Kogle M.E."/>
            <person name="Wiebenga A."/>
            <person name="Kun R.S."/>
            <person name="Lubbers R.J."/>
            <person name="Makela M.R."/>
            <person name="Barry K."/>
            <person name="Chovatia M."/>
            <person name="Clum A."/>
            <person name="Daum C."/>
            <person name="Haridas S."/>
            <person name="He G."/>
            <person name="LaButti K."/>
            <person name="Lipzen A."/>
            <person name="Mondo S."/>
            <person name="Pangilinan J."/>
            <person name="Riley R."/>
            <person name="Salamov A."/>
            <person name="Simmons B.A."/>
            <person name="Magnuson J.K."/>
            <person name="Henrissat B."/>
            <person name="Mortensen U.H."/>
            <person name="Larsen T.O."/>
            <person name="De vries R.P."/>
            <person name="Grigoriev I.V."/>
            <person name="Machida M."/>
            <person name="Baker S.E."/>
            <person name="Andersen M.R."/>
        </authorList>
    </citation>
    <scope>NUCLEOTIDE SEQUENCE [LARGE SCALE GENOMIC DNA]</scope>
    <source>
        <strain evidence="9 10">CBS 117635</strain>
    </source>
</reference>
<evidence type="ECO:0000256" key="5">
    <source>
        <dbReference type="ARBA" id="ARBA00023163"/>
    </source>
</evidence>
<evidence type="ECO:0000313" key="10">
    <source>
        <dbReference type="Proteomes" id="UP000326289"/>
    </source>
</evidence>
<dbReference type="Pfam" id="PF00172">
    <property type="entry name" value="Zn_clus"/>
    <property type="match status" value="1"/>
</dbReference>
<dbReference type="PANTHER" id="PTHR47338:SF3">
    <property type="entry name" value="C6 FINGER DOMAIN TRANSCRIPTION FACTOR DBAA-RELATED"/>
    <property type="match status" value="1"/>
</dbReference>
<comment type="subcellular location">
    <subcellularLocation>
        <location evidence="1">Nucleus</location>
    </subcellularLocation>
</comment>
<dbReference type="SUPFAM" id="SSF57701">
    <property type="entry name" value="Zn2/Cys6 DNA-binding domain"/>
    <property type="match status" value="1"/>
</dbReference>
<dbReference type="CDD" id="cd12148">
    <property type="entry name" value="fungal_TF_MHR"/>
    <property type="match status" value="1"/>
</dbReference>
<dbReference type="InterPro" id="IPR036864">
    <property type="entry name" value="Zn2-C6_fun-type_DNA-bd_sf"/>
</dbReference>
<dbReference type="SMART" id="SM00066">
    <property type="entry name" value="GAL4"/>
    <property type="match status" value="1"/>
</dbReference>
<dbReference type="GO" id="GO:0009893">
    <property type="term" value="P:positive regulation of metabolic process"/>
    <property type="evidence" value="ECO:0007669"/>
    <property type="project" value="UniProtKB-ARBA"/>
</dbReference>
<dbReference type="InterPro" id="IPR007219">
    <property type="entry name" value="XnlR_reg_dom"/>
</dbReference>
<organism evidence="9 10">
    <name type="scientific">Aspergillus minisclerotigenes</name>
    <dbReference type="NCBI Taxonomy" id="656917"/>
    <lineage>
        <taxon>Eukaryota</taxon>
        <taxon>Fungi</taxon>
        <taxon>Dikarya</taxon>
        <taxon>Ascomycota</taxon>
        <taxon>Pezizomycotina</taxon>
        <taxon>Eurotiomycetes</taxon>
        <taxon>Eurotiomycetidae</taxon>
        <taxon>Eurotiales</taxon>
        <taxon>Aspergillaceae</taxon>
        <taxon>Aspergillus</taxon>
        <taxon>Aspergillus subgen. Circumdati</taxon>
    </lineage>
</organism>
<evidence type="ECO:0000313" key="9">
    <source>
        <dbReference type="EMBL" id="KAB8273938.1"/>
    </source>
</evidence>
<dbReference type="AlphaFoldDB" id="A0A5N6J5K5"/>
<dbReference type="InterPro" id="IPR001138">
    <property type="entry name" value="Zn2Cys6_DnaBD"/>
</dbReference>